<proteinExistence type="predicted"/>
<evidence type="ECO:0000313" key="2">
    <source>
        <dbReference type="EMBL" id="KMO29772.1"/>
    </source>
</evidence>
<dbReference type="Proteomes" id="UP000036449">
    <property type="component" value="Unassembled WGS sequence"/>
</dbReference>
<comment type="caution">
    <text evidence="2">The sequence shown here is derived from an EMBL/GenBank/DDBJ whole genome shotgun (WGS) entry which is preliminary data.</text>
</comment>
<organism evidence="2 3">
    <name type="scientific">Methylobacterium tarhaniae</name>
    <dbReference type="NCBI Taxonomy" id="1187852"/>
    <lineage>
        <taxon>Bacteria</taxon>
        <taxon>Pseudomonadati</taxon>
        <taxon>Pseudomonadota</taxon>
        <taxon>Alphaproteobacteria</taxon>
        <taxon>Hyphomicrobiales</taxon>
        <taxon>Methylobacteriaceae</taxon>
        <taxon>Methylobacterium</taxon>
    </lineage>
</organism>
<sequence>MIEGLLIEGLLIEGLFLIRGPLSTRRLVLVGRLLLLRHGIGREGDGGRSGEQRPTMQRHADRPIFSRPPTMPQDPANAGPPSTLAFLE</sequence>
<dbReference type="PATRIC" id="fig|1187852.3.peg.4189"/>
<evidence type="ECO:0000256" key="1">
    <source>
        <dbReference type="SAM" id="MobiDB-lite"/>
    </source>
</evidence>
<reference evidence="2 3" key="1">
    <citation type="submission" date="2015-03" db="EMBL/GenBank/DDBJ databases">
        <title>Genome sequencing of Methylobacterium tarhaniae DSM 25844.</title>
        <authorList>
            <person name="Chaudhry V."/>
            <person name="Patil P.B."/>
        </authorList>
    </citation>
    <scope>NUCLEOTIDE SEQUENCE [LARGE SCALE GENOMIC DNA]</scope>
    <source>
        <strain evidence="2 3">DSM 25844</strain>
    </source>
</reference>
<dbReference type="EMBL" id="LABZ01000294">
    <property type="protein sequence ID" value="KMO29772.1"/>
    <property type="molecule type" value="Genomic_DNA"/>
</dbReference>
<protein>
    <submittedName>
        <fullName evidence="2">Uncharacterized protein</fullName>
    </submittedName>
</protein>
<keyword evidence="3" id="KW-1185">Reference proteome</keyword>
<feature type="compositionally biased region" description="Basic and acidic residues" evidence="1">
    <location>
        <begin position="40"/>
        <end position="51"/>
    </location>
</feature>
<feature type="region of interest" description="Disordered" evidence="1">
    <location>
        <begin position="40"/>
        <end position="88"/>
    </location>
</feature>
<gene>
    <name evidence="2" type="ORF">VQ03_29035</name>
</gene>
<name>A0A0J6S7Z8_9HYPH</name>
<evidence type="ECO:0000313" key="3">
    <source>
        <dbReference type="Proteomes" id="UP000036449"/>
    </source>
</evidence>
<accession>A0A0J6S7Z8</accession>
<dbReference type="AlphaFoldDB" id="A0A0J6S7Z8"/>